<dbReference type="AlphaFoldDB" id="A0A8E2DJM1"/>
<accession>A0A8E2DJM1</accession>
<dbReference type="SUPFAM" id="SSF47823">
    <property type="entry name" value="lambda integrase-like, N-terminal domain"/>
    <property type="match status" value="1"/>
</dbReference>
<proteinExistence type="predicted"/>
<dbReference type="OrthoDB" id="3263117at2759"/>
<dbReference type="GO" id="GO:0003677">
    <property type="term" value="F:DNA binding"/>
    <property type="evidence" value="ECO:0007669"/>
    <property type="project" value="UniProtKB-KW"/>
</dbReference>
<evidence type="ECO:0008006" key="6">
    <source>
        <dbReference type="Google" id="ProtNLM"/>
    </source>
</evidence>
<evidence type="ECO:0000313" key="4">
    <source>
        <dbReference type="EMBL" id="OCH84883.1"/>
    </source>
</evidence>
<feature type="region of interest" description="Disordered" evidence="3">
    <location>
        <begin position="405"/>
        <end position="473"/>
    </location>
</feature>
<sequence>MYLLIIISRAASFRAHGGPLPQCASCFGDCRKERKGRCGTLRRRIATSRYIHPNGRVQWSASANKIRSASTPTPHSGGQETRECTEALTMQQRTSCVSEESDPSPSGSTITGLSESESPIWLSTIGGDGSGGYGLHPTEAGYTPEADSGTPEACWKTGDRKNLTMICLSPSEIYQATLHVLSTIALSHTACKTWMTFQTIWDFLGKRRRTSLLGAHFRSQVSSGTSPNARWRSARRRWRNTKRPLRRGEHLARIHSETCNSYTGSSCTHLWSHEKDAPTLRSWKPCSAYSVTILSCHVLPQDNLRQTSTGGWEPCLDKTSSGPSLARFELPTCALSPMLAPQRASGLLSGPSGELGGSYRGGSGTREISVGQRQWDSSSLSRLSSGLLQISNTSEHMGTTKAWLKAGGKGGAGTGRRMGSSDVSTEPWLPVRNPSTRDTSLVLATPQTSPPAEFMEKKTPCYRGSRSPSNSSLSWLTTMHRGLTQRNISDVPAERQDQNPKTARRLQHMHAQKQTSQRIAKKTSGGGTSHTGTTKTAHRARFDQPLKVRFVSSHKPRPYASGLKPKDSPLRPHCLAQERLILWKPLTPRAALDSKGEPLPLSDADLNRILSVMVRAYMPGTLSGFGTGLLTWHVYCDKKRVPEEQRAPASQTLLSGFLATLAGAYAGSSIANYLYGIRAWHILHGVRWVVNDDEMKILLRAVEREEPTSARRKKRLPYTIEFLTQVRDHLDLAAPLDAAVWACVTTGFYSVARIGELTVRTLLSFDPDIHVKRSDWRIETDRNGLAQTTFFIPRTKCAPEGEDIYWAVQLGPTDPAAAFDNHLRVNPAPEDAQIPLFSYRHKDAVKLRPLTKHAFTTRLAAAARAAGLDPLQGHGVRIGGTLEYLLRGEPFDVVRTIGQWQSQAFLLYLRKHAQIMAPYMQAKPALHTEFIRITMPPVR</sequence>
<keyword evidence="1" id="KW-0238">DNA-binding</keyword>
<dbReference type="InterPro" id="IPR011010">
    <property type="entry name" value="DNA_brk_join_enz"/>
</dbReference>
<dbReference type="InterPro" id="IPR013762">
    <property type="entry name" value="Integrase-like_cat_sf"/>
</dbReference>
<dbReference type="InterPro" id="IPR010998">
    <property type="entry name" value="Integrase_recombinase_N"/>
</dbReference>
<dbReference type="GO" id="GO:0006310">
    <property type="term" value="P:DNA recombination"/>
    <property type="evidence" value="ECO:0007669"/>
    <property type="project" value="UniProtKB-KW"/>
</dbReference>
<protein>
    <recommendedName>
        <fullName evidence="6">Tyr recombinase domain-containing protein</fullName>
    </recommendedName>
</protein>
<feature type="compositionally biased region" description="Polar residues" evidence="3">
    <location>
        <begin position="88"/>
        <end position="114"/>
    </location>
</feature>
<feature type="compositionally biased region" description="Basic residues" evidence="3">
    <location>
        <begin position="502"/>
        <end position="511"/>
    </location>
</feature>
<gene>
    <name evidence="4" type="ORF">OBBRIDRAFT_357996</name>
</gene>
<name>A0A8E2DJM1_9APHY</name>
<keyword evidence="5" id="KW-1185">Reference proteome</keyword>
<dbReference type="GO" id="GO:0015074">
    <property type="term" value="P:DNA integration"/>
    <property type="evidence" value="ECO:0007669"/>
    <property type="project" value="InterPro"/>
</dbReference>
<evidence type="ECO:0000256" key="2">
    <source>
        <dbReference type="ARBA" id="ARBA00023172"/>
    </source>
</evidence>
<dbReference type="EMBL" id="KV722626">
    <property type="protein sequence ID" value="OCH84883.1"/>
    <property type="molecule type" value="Genomic_DNA"/>
</dbReference>
<reference evidence="4 5" key="1">
    <citation type="submission" date="2016-07" db="EMBL/GenBank/DDBJ databases">
        <title>Draft genome of the white-rot fungus Obba rivulosa 3A-2.</title>
        <authorList>
            <consortium name="DOE Joint Genome Institute"/>
            <person name="Miettinen O."/>
            <person name="Riley R."/>
            <person name="Acob R."/>
            <person name="Barry K."/>
            <person name="Cullen D."/>
            <person name="De Vries R."/>
            <person name="Hainaut M."/>
            <person name="Hatakka A."/>
            <person name="Henrissat B."/>
            <person name="Hilden K."/>
            <person name="Kuo R."/>
            <person name="Labutti K."/>
            <person name="Lipzen A."/>
            <person name="Makela M.R."/>
            <person name="Sandor L."/>
            <person name="Spatafora J.W."/>
            <person name="Grigoriev I.V."/>
            <person name="Hibbett D.S."/>
        </authorList>
    </citation>
    <scope>NUCLEOTIDE SEQUENCE [LARGE SCALE GENOMIC DNA]</scope>
    <source>
        <strain evidence="4 5">3A-2</strain>
    </source>
</reference>
<feature type="region of interest" description="Disordered" evidence="3">
    <location>
        <begin position="490"/>
        <end position="536"/>
    </location>
</feature>
<dbReference type="Gene3D" id="1.10.443.10">
    <property type="entry name" value="Intergrase catalytic core"/>
    <property type="match status" value="1"/>
</dbReference>
<feature type="region of interest" description="Disordered" evidence="3">
    <location>
        <begin position="65"/>
        <end position="114"/>
    </location>
</feature>
<evidence type="ECO:0000313" key="5">
    <source>
        <dbReference type="Proteomes" id="UP000250043"/>
    </source>
</evidence>
<organism evidence="4 5">
    <name type="scientific">Obba rivulosa</name>
    <dbReference type="NCBI Taxonomy" id="1052685"/>
    <lineage>
        <taxon>Eukaryota</taxon>
        <taxon>Fungi</taxon>
        <taxon>Dikarya</taxon>
        <taxon>Basidiomycota</taxon>
        <taxon>Agaricomycotina</taxon>
        <taxon>Agaricomycetes</taxon>
        <taxon>Polyporales</taxon>
        <taxon>Gelatoporiaceae</taxon>
        <taxon>Obba</taxon>
    </lineage>
</organism>
<keyword evidence="2" id="KW-0233">DNA recombination</keyword>
<evidence type="ECO:0000256" key="1">
    <source>
        <dbReference type="ARBA" id="ARBA00023125"/>
    </source>
</evidence>
<dbReference type="Gene3D" id="1.10.150.130">
    <property type="match status" value="1"/>
</dbReference>
<evidence type="ECO:0000256" key="3">
    <source>
        <dbReference type="SAM" id="MobiDB-lite"/>
    </source>
</evidence>
<feature type="compositionally biased region" description="Gly residues" evidence="3">
    <location>
        <begin position="407"/>
        <end position="416"/>
    </location>
</feature>
<dbReference type="Proteomes" id="UP000250043">
    <property type="component" value="Unassembled WGS sequence"/>
</dbReference>
<dbReference type="SUPFAM" id="SSF56349">
    <property type="entry name" value="DNA breaking-rejoining enzymes"/>
    <property type="match status" value="1"/>
</dbReference>
<feature type="compositionally biased region" description="Polar residues" evidence="3">
    <location>
        <begin position="65"/>
        <end position="79"/>
    </location>
</feature>